<sequence length="328" mass="35157">MKTWLFLSLLTLTACVSWTFGDVSLNMVNATLSMTVSSNATSDICFEAPTFEYNTNTYETSDPLTVCVNNTFIWVGSSLTVPEVFCNTYESILTDPVSPLLAPLSARTNVHPALPDYTLCCLAGPRKRGVHYLAQSCETMFALATAAKAPTTVLYTGLTVTSKGSTGAVSCMGASCQSGGVTVNQETTATGDWVNALSGTSQWMLNISQTGMTSVDDDINVITSLTTEAMYPFNSTVMSLTNLLRDPADFKNQHCSQTMHSFTGTSTARPTEQFAPLLDKPTLADTMGSGSMRTSFDSSRGGGYVWKDLRNEDLDITVTITGVGVVKL</sequence>
<dbReference type="PROSITE" id="PS51257">
    <property type="entry name" value="PROKAR_LIPOPROTEIN"/>
    <property type="match status" value="1"/>
</dbReference>
<keyword evidence="3" id="KW-1185">Reference proteome</keyword>
<protein>
    <submittedName>
        <fullName evidence="2">Uncharacterized protein</fullName>
    </submittedName>
</protein>
<name>A0A8J6BC96_9EUKA</name>
<feature type="signal peptide" evidence="1">
    <location>
        <begin position="1"/>
        <end position="21"/>
    </location>
</feature>
<keyword evidence="1" id="KW-0732">Signal</keyword>
<dbReference type="EMBL" id="JAHDYR010000015">
    <property type="protein sequence ID" value="KAG9394392.1"/>
    <property type="molecule type" value="Genomic_DNA"/>
</dbReference>
<comment type="caution">
    <text evidence="2">The sequence shown here is derived from an EMBL/GenBank/DDBJ whole genome shotgun (WGS) entry which is preliminary data.</text>
</comment>
<evidence type="ECO:0000256" key="1">
    <source>
        <dbReference type="SAM" id="SignalP"/>
    </source>
</evidence>
<evidence type="ECO:0000313" key="3">
    <source>
        <dbReference type="Proteomes" id="UP000717585"/>
    </source>
</evidence>
<dbReference type="Proteomes" id="UP000717585">
    <property type="component" value="Unassembled WGS sequence"/>
</dbReference>
<dbReference type="AlphaFoldDB" id="A0A8J6BC96"/>
<organism evidence="2 3">
    <name type="scientific">Carpediemonas membranifera</name>
    <dbReference type="NCBI Taxonomy" id="201153"/>
    <lineage>
        <taxon>Eukaryota</taxon>
        <taxon>Metamonada</taxon>
        <taxon>Carpediemonas-like organisms</taxon>
        <taxon>Carpediemonas</taxon>
    </lineage>
</organism>
<evidence type="ECO:0000313" key="2">
    <source>
        <dbReference type="EMBL" id="KAG9394392.1"/>
    </source>
</evidence>
<reference evidence="2" key="1">
    <citation type="submission" date="2021-05" db="EMBL/GenBank/DDBJ databases">
        <title>A free-living protist that lacks canonical eukaryotic 1 DNA replication and segregation systems.</title>
        <authorList>
            <person name="Salas-Leiva D.E."/>
            <person name="Tromer E.C."/>
            <person name="Curtis B.A."/>
            <person name="Jerlstrom-Hultqvist J."/>
            <person name="Kolisko M."/>
            <person name="Yi Z."/>
            <person name="Salas-Leiva J.S."/>
            <person name="Gallot-Lavallee L."/>
            <person name="Kops G.J.P.L."/>
            <person name="Archibald J.M."/>
            <person name="Simpson A.G.B."/>
            <person name="Roger A.J."/>
        </authorList>
    </citation>
    <scope>NUCLEOTIDE SEQUENCE</scope>
    <source>
        <strain evidence="2">BICM</strain>
    </source>
</reference>
<accession>A0A8J6BC96</accession>
<gene>
    <name evidence="2" type="ORF">J8273_4036</name>
</gene>
<feature type="chain" id="PRO_5035307893" evidence="1">
    <location>
        <begin position="22"/>
        <end position="328"/>
    </location>
</feature>
<proteinExistence type="predicted"/>